<keyword evidence="16" id="KW-0456">Lyase</keyword>
<keyword evidence="14" id="KW-0460">Magnesium</keyword>
<keyword evidence="13" id="KW-0067">ATP-binding</keyword>
<comment type="pathway">
    <text evidence="5">Cofactor biosynthesis; tetrahydrofolate biosynthesis; 7,8-dihydrofolate from 2-amino-4-hydroxy-6-hydroxymethyl-7,8-dihydropteridine diphosphate and 4-aminobenzoate: step 1/2.</text>
</comment>
<dbReference type="InterPro" id="IPR006390">
    <property type="entry name" value="DHP_synth_dom"/>
</dbReference>
<dbReference type="SUPFAM" id="SSF55083">
    <property type="entry name" value="6-hydroxymethyl-7,8-dihydropterin pyrophosphokinase, HPPK"/>
    <property type="match status" value="1"/>
</dbReference>
<accession>A0A9W7BG33</accession>
<dbReference type="SUPFAM" id="SSF55248">
    <property type="entry name" value="PCD-like"/>
    <property type="match status" value="1"/>
</dbReference>
<dbReference type="Pfam" id="PF00809">
    <property type="entry name" value="Pterin_bind"/>
    <property type="match status" value="1"/>
</dbReference>
<evidence type="ECO:0000256" key="5">
    <source>
        <dbReference type="ARBA" id="ARBA00004763"/>
    </source>
</evidence>
<dbReference type="Pfam" id="PF01329">
    <property type="entry name" value="Pterin_4a"/>
    <property type="match status" value="1"/>
</dbReference>
<evidence type="ECO:0000256" key="9">
    <source>
        <dbReference type="ARBA" id="ARBA00022679"/>
    </source>
</evidence>
<feature type="domain" description="Pterin-binding" evidence="19">
    <location>
        <begin position="216"/>
        <end position="476"/>
    </location>
</feature>
<keyword evidence="10" id="KW-0479">Metal-binding</keyword>
<dbReference type="InterPro" id="IPR001533">
    <property type="entry name" value="Pterin_deHydtase"/>
</dbReference>
<keyword evidence="21" id="KW-1185">Reference proteome</keyword>
<dbReference type="GO" id="GO:0046656">
    <property type="term" value="P:folic acid biosynthetic process"/>
    <property type="evidence" value="ECO:0007669"/>
    <property type="project" value="UniProtKB-KW"/>
</dbReference>
<evidence type="ECO:0000256" key="16">
    <source>
        <dbReference type="ARBA" id="ARBA00023239"/>
    </source>
</evidence>
<evidence type="ECO:0000256" key="2">
    <source>
        <dbReference type="ARBA" id="ARBA00000198"/>
    </source>
</evidence>
<dbReference type="Gene3D" id="3.30.70.560">
    <property type="entry name" value="7,8-Dihydro-6-hydroxymethylpterin-pyrophosphokinase HPPK"/>
    <property type="match status" value="1"/>
</dbReference>
<sequence>MMIQRATKVTTSGTASVRRVRSFLIRRTSRNNFRHNFRRYAHTFIALGSNIEPRFDALQSGCELISKLPNTTLLDTSYLYETKPMYVTDQNSFLNAVVKIDTTLKPHDLLSSLKDIEKNVGRTPSIRNGPRQLDLDILLYLSGSSSLKLNETNPDPSSPLPLEIPHPRIEEREFVLRPLADLFPSYALPLLKELNSDEAVRVIPLGGNRTLKMDRTRVMGILNVTPDSFSDGGEYDDVELAVEQAKKMVDLGADIIDVGGESTRPGAPSVPLSTEINRIESVIKSVRLALPTTPISIDTRNSETAKIAVNAGADIVNDVSGGSYDPKMMSVVGSMKVPYCIMHSRGTPETMQSLTTYDNLIEDVVEELKVKGEEAKRNGIYRWSLIYDVGIGFAKGFEQNLEVIKEGKRIGEKLGNPTLLWGASRKGFLRTILGDDVPPKDRDYGTVAAHQYAIQNAEVGQILRVHNVEGTKHASMVMDAIKRVKSSSPPPSTPPKESRGTDPSAKKPTKICDPYGQNGLPLSPQTVSPLLNTLHPSWSLSTCGLKLTRIFECEDWNAAVELSKTMGNVAFNNNHFPKITIKRVLGRSKWKDVVEVEMFTEVLGGLSYRDFEIATYIDVEVERK</sequence>
<dbReference type="PANTHER" id="PTHR20941:SF1">
    <property type="entry name" value="FOLIC ACID SYNTHESIS PROTEIN FOL1"/>
    <property type="match status" value="1"/>
</dbReference>
<reference evidence="21" key="1">
    <citation type="journal article" date="2023" name="Commun. Biol.">
        <title>Genome analysis of Parmales, the sister group of diatoms, reveals the evolutionary specialization of diatoms from phago-mixotrophs to photoautotrophs.</title>
        <authorList>
            <person name="Ban H."/>
            <person name="Sato S."/>
            <person name="Yoshikawa S."/>
            <person name="Yamada K."/>
            <person name="Nakamura Y."/>
            <person name="Ichinomiya M."/>
            <person name="Sato N."/>
            <person name="Blanc-Mathieu R."/>
            <person name="Endo H."/>
            <person name="Kuwata A."/>
            <person name="Ogata H."/>
        </authorList>
    </citation>
    <scope>NUCLEOTIDE SEQUENCE [LARGE SCALE GENOMIC DNA]</scope>
    <source>
        <strain evidence="21">NIES 3701</strain>
    </source>
</reference>
<evidence type="ECO:0000256" key="15">
    <source>
        <dbReference type="ARBA" id="ARBA00022909"/>
    </source>
</evidence>
<dbReference type="FunFam" id="3.20.20.20:FF:000006">
    <property type="entry name" value="Dihydropteroate synthase"/>
    <property type="match status" value="1"/>
</dbReference>
<comment type="caution">
    <text evidence="20">The sequence shown here is derived from an EMBL/GenBank/DDBJ whole genome shotgun (WGS) entry which is preliminary data.</text>
</comment>
<dbReference type="GO" id="GO:0005740">
    <property type="term" value="C:mitochondrial envelope"/>
    <property type="evidence" value="ECO:0007669"/>
    <property type="project" value="TreeGrafter"/>
</dbReference>
<evidence type="ECO:0000256" key="11">
    <source>
        <dbReference type="ARBA" id="ARBA00022741"/>
    </source>
</evidence>
<keyword evidence="12" id="KW-0418">Kinase</keyword>
<dbReference type="InterPro" id="IPR045031">
    <property type="entry name" value="DHP_synth-like"/>
</dbReference>
<dbReference type="PROSITE" id="PS00792">
    <property type="entry name" value="DHPS_1"/>
    <property type="match status" value="1"/>
</dbReference>
<name>A0A9W7BG33_9STRA</name>
<evidence type="ECO:0000256" key="4">
    <source>
        <dbReference type="ARBA" id="ARBA00001946"/>
    </source>
</evidence>
<dbReference type="PROSITE" id="PS00794">
    <property type="entry name" value="HPPK"/>
    <property type="match status" value="1"/>
</dbReference>
<dbReference type="GO" id="GO:0003848">
    <property type="term" value="F:2-amino-4-hydroxy-6-hydroxymethyldihydropteridine diphosphokinase activity"/>
    <property type="evidence" value="ECO:0007669"/>
    <property type="project" value="UniProtKB-EC"/>
</dbReference>
<comment type="catalytic activity">
    <reaction evidence="1">
        <text>(7,8-dihydropterin-6-yl)methyl diphosphate + 4-aminobenzoate = 7,8-dihydropteroate + diphosphate</text>
        <dbReference type="Rhea" id="RHEA:19949"/>
        <dbReference type="ChEBI" id="CHEBI:17836"/>
        <dbReference type="ChEBI" id="CHEBI:17839"/>
        <dbReference type="ChEBI" id="CHEBI:33019"/>
        <dbReference type="ChEBI" id="CHEBI:72950"/>
        <dbReference type="EC" id="2.5.1.15"/>
    </reaction>
</comment>
<dbReference type="CDD" id="cd00483">
    <property type="entry name" value="HPPK"/>
    <property type="match status" value="1"/>
</dbReference>
<dbReference type="InterPro" id="IPR000489">
    <property type="entry name" value="Pterin-binding_dom"/>
</dbReference>
<dbReference type="GO" id="GO:0005524">
    <property type="term" value="F:ATP binding"/>
    <property type="evidence" value="ECO:0007669"/>
    <property type="project" value="UniProtKB-KW"/>
</dbReference>
<evidence type="ECO:0000256" key="12">
    <source>
        <dbReference type="ARBA" id="ARBA00022777"/>
    </source>
</evidence>
<dbReference type="InterPro" id="IPR035907">
    <property type="entry name" value="Hppk_sf"/>
</dbReference>
<keyword evidence="11" id="KW-0547">Nucleotide-binding</keyword>
<dbReference type="Gene3D" id="3.30.1360.20">
    <property type="entry name" value="Transcriptional coactivator/pterin dehydratase"/>
    <property type="match status" value="1"/>
</dbReference>
<dbReference type="GO" id="GO:0046654">
    <property type="term" value="P:tetrahydrofolate biosynthetic process"/>
    <property type="evidence" value="ECO:0007669"/>
    <property type="project" value="TreeGrafter"/>
</dbReference>
<organism evidence="20 21">
    <name type="scientific">Triparma strigata</name>
    <dbReference type="NCBI Taxonomy" id="1606541"/>
    <lineage>
        <taxon>Eukaryota</taxon>
        <taxon>Sar</taxon>
        <taxon>Stramenopiles</taxon>
        <taxon>Ochrophyta</taxon>
        <taxon>Bolidophyceae</taxon>
        <taxon>Parmales</taxon>
        <taxon>Triparmaceae</taxon>
        <taxon>Triparma</taxon>
    </lineage>
</organism>
<evidence type="ECO:0000256" key="18">
    <source>
        <dbReference type="SAM" id="MobiDB-lite"/>
    </source>
</evidence>
<dbReference type="GO" id="GO:0008124">
    <property type="term" value="F:4-alpha-hydroxytetrahydrobiopterin dehydratase activity"/>
    <property type="evidence" value="ECO:0007669"/>
    <property type="project" value="UniProtKB-EC"/>
</dbReference>
<evidence type="ECO:0000259" key="19">
    <source>
        <dbReference type="PROSITE" id="PS50972"/>
    </source>
</evidence>
<comment type="pathway">
    <text evidence="6">Cofactor biosynthesis; tetrahydrofolate biosynthesis; 2-amino-4-hydroxy-6-hydroxymethyl-7,8-dihydropteridine diphosphate from 7,8-dihydroneopterin triphosphate: step 4/4.</text>
</comment>
<dbReference type="GO" id="GO:0006729">
    <property type="term" value="P:tetrahydrobiopterin biosynthetic process"/>
    <property type="evidence" value="ECO:0007669"/>
    <property type="project" value="InterPro"/>
</dbReference>
<dbReference type="InterPro" id="IPR011005">
    <property type="entry name" value="Dihydropteroate_synth-like_sf"/>
</dbReference>
<dbReference type="OrthoDB" id="615426at2759"/>
<keyword evidence="15" id="KW-0289">Folate biosynthesis</keyword>
<comment type="catalytic activity">
    <reaction evidence="3">
        <text>(4aS,6R)-4a-hydroxy-L-erythro-5,6,7,8-tetrahydrobiopterin = (6R)-L-erythro-6,7-dihydrobiopterin + H2O</text>
        <dbReference type="Rhea" id="RHEA:11920"/>
        <dbReference type="ChEBI" id="CHEBI:15377"/>
        <dbReference type="ChEBI" id="CHEBI:15642"/>
        <dbReference type="ChEBI" id="CHEBI:43120"/>
        <dbReference type="EC" id="4.2.1.96"/>
    </reaction>
</comment>
<dbReference type="NCBIfam" id="TIGR01498">
    <property type="entry name" value="folK"/>
    <property type="match status" value="1"/>
</dbReference>
<evidence type="ECO:0000256" key="7">
    <source>
        <dbReference type="ARBA" id="ARBA00006472"/>
    </source>
</evidence>
<gene>
    <name evidence="20" type="ORF">TrST_g10497</name>
</gene>
<dbReference type="AlphaFoldDB" id="A0A9W7BG33"/>
<comment type="cofactor">
    <cofactor evidence="4">
        <name>Mg(2+)</name>
        <dbReference type="ChEBI" id="CHEBI:18420"/>
    </cofactor>
</comment>
<keyword evidence="9" id="KW-0808">Transferase</keyword>
<dbReference type="InterPro" id="IPR036428">
    <property type="entry name" value="PCD_sf"/>
</dbReference>
<dbReference type="PROSITE" id="PS00793">
    <property type="entry name" value="DHPS_2"/>
    <property type="match status" value="1"/>
</dbReference>
<dbReference type="Gene3D" id="3.20.20.20">
    <property type="entry name" value="Dihydropteroate synthase-like"/>
    <property type="match status" value="1"/>
</dbReference>
<dbReference type="Pfam" id="PF01288">
    <property type="entry name" value="HPPK"/>
    <property type="match status" value="1"/>
</dbReference>
<evidence type="ECO:0000256" key="1">
    <source>
        <dbReference type="ARBA" id="ARBA00000012"/>
    </source>
</evidence>
<dbReference type="GO" id="GO:0004156">
    <property type="term" value="F:dihydropteroate synthase activity"/>
    <property type="evidence" value="ECO:0007669"/>
    <property type="project" value="UniProtKB-EC"/>
</dbReference>
<proteinExistence type="inferred from homology"/>
<feature type="region of interest" description="Disordered" evidence="18">
    <location>
        <begin position="483"/>
        <end position="518"/>
    </location>
</feature>
<evidence type="ECO:0000256" key="14">
    <source>
        <dbReference type="ARBA" id="ARBA00022842"/>
    </source>
</evidence>
<evidence type="ECO:0000256" key="3">
    <source>
        <dbReference type="ARBA" id="ARBA00001554"/>
    </source>
</evidence>
<evidence type="ECO:0000256" key="6">
    <source>
        <dbReference type="ARBA" id="ARBA00005051"/>
    </source>
</evidence>
<dbReference type="InterPro" id="IPR000550">
    <property type="entry name" value="Hppk"/>
</dbReference>
<dbReference type="EMBL" id="BRXY01000304">
    <property type="protein sequence ID" value="GMH85510.1"/>
    <property type="molecule type" value="Genomic_DNA"/>
</dbReference>
<evidence type="ECO:0000313" key="20">
    <source>
        <dbReference type="EMBL" id="GMH85510.1"/>
    </source>
</evidence>
<dbReference type="SUPFAM" id="SSF51717">
    <property type="entry name" value="Dihydropteroate synthetase-like"/>
    <property type="match status" value="1"/>
</dbReference>
<evidence type="ECO:0000256" key="8">
    <source>
        <dbReference type="ARBA" id="ARBA00009951"/>
    </source>
</evidence>
<dbReference type="PANTHER" id="PTHR20941">
    <property type="entry name" value="FOLATE SYNTHESIS PROTEINS"/>
    <property type="match status" value="1"/>
</dbReference>
<comment type="similarity">
    <text evidence="8">In the C-terminal section; belongs to the DHPS family.</text>
</comment>
<evidence type="ECO:0000256" key="10">
    <source>
        <dbReference type="ARBA" id="ARBA00022723"/>
    </source>
</evidence>
<keyword evidence="17" id="KW-0511">Multifunctional enzyme</keyword>
<protein>
    <recommendedName>
        <fullName evidence="19">Pterin-binding domain-containing protein</fullName>
    </recommendedName>
</protein>
<evidence type="ECO:0000256" key="17">
    <source>
        <dbReference type="ARBA" id="ARBA00023268"/>
    </source>
</evidence>
<dbReference type="PROSITE" id="PS50972">
    <property type="entry name" value="PTERIN_BINDING"/>
    <property type="match status" value="1"/>
</dbReference>
<dbReference type="CDD" id="cd00739">
    <property type="entry name" value="DHPS"/>
    <property type="match status" value="1"/>
</dbReference>
<dbReference type="NCBIfam" id="TIGR01496">
    <property type="entry name" value="DHPS"/>
    <property type="match status" value="1"/>
</dbReference>
<dbReference type="Proteomes" id="UP001165085">
    <property type="component" value="Unassembled WGS sequence"/>
</dbReference>
<dbReference type="GO" id="GO:0046872">
    <property type="term" value="F:metal ion binding"/>
    <property type="evidence" value="ECO:0007669"/>
    <property type="project" value="UniProtKB-KW"/>
</dbReference>
<comment type="similarity">
    <text evidence="7">Belongs to the pterin-4-alpha-carbinolamine dehydratase family.</text>
</comment>
<comment type="catalytic activity">
    <reaction evidence="2">
        <text>6-hydroxymethyl-7,8-dihydropterin + ATP = (7,8-dihydropterin-6-yl)methyl diphosphate + AMP + H(+)</text>
        <dbReference type="Rhea" id="RHEA:11412"/>
        <dbReference type="ChEBI" id="CHEBI:15378"/>
        <dbReference type="ChEBI" id="CHEBI:30616"/>
        <dbReference type="ChEBI" id="CHEBI:44841"/>
        <dbReference type="ChEBI" id="CHEBI:72950"/>
        <dbReference type="ChEBI" id="CHEBI:456215"/>
        <dbReference type="EC" id="2.7.6.3"/>
    </reaction>
</comment>
<evidence type="ECO:0000256" key="13">
    <source>
        <dbReference type="ARBA" id="ARBA00022840"/>
    </source>
</evidence>
<dbReference type="GO" id="GO:0016301">
    <property type="term" value="F:kinase activity"/>
    <property type="evidence" value="ECO:0007669"/>
    <property type="project" value="UniProtKB-KW"/>
</dbReference>
<evidence type="ECO:0000313" key="21">
    <source>
        <dbReference type="Proteomes" id="UP001165085"/>
    </source>
</evidence>